<protein>
    <submittedName>
        <fullName evidence="1">Uncharacterized protein</fullName>
    </submittedName>
</protein>
<keyword evidence="2" id="KW-1185">Reference proteome</keyword>
<dbReference type="RefSeq" id="WP_262481303.1">
    <property type="nucleotide sequence ID" value="NZ_FUYV01000010.1"/>
</dbReference>
<dbReference type="EMBL" id="FUYV01000010">
    <property type="protein sequence ID" value="SKC09698.1"/>
    <property type="molecule type" value="Genomic_DNA"/>
</dbReference>
<proteinExistence type="predicted"/>
<name>A0A1T5GMW3_9BACT</name>
<dbReference type="Proteomes" id="UP000191055">
    <property type="component" value="Unassembled WGS sequence"/>
</dbReference>
<accession>A0A1T5GMW3</accession>
<evidence type="ECO:0000313" key="1">
    <source>
        <dbReference type="EMBL" id="SKC09698.1"/>
    </source>
</evidence>
<dbReference type="AlphaFoldDB" id="A0A1T5GMW3"/>
<sequence length="43" mass="4594">MIKKCELCPGATPGADGLRPLEAYAISHVIPSYTITFDTSTPK</sequence>
<dbReference type="STRING" id="889453.SAMN03080601_01878"/>
<reference evidence="1 2" key="1">
    <citation type="submission" date="2017-02" db="EMBL/GenBank/DDBJ databases">
        <authorList>
            <person name="Peterson S.W."/>
        </authorList>
    </citation>
    <scope>NUCLEOTIDE SEQUENCE [LARGE SCALE GENOMIC DNA]</scope>
    <source>
        <strain evidence="1 2">DSM 24412</strain>
    </source>
</reference>
<evidence type="ECO:0000313" key="2">
    <source>
        <dbReference type="Proteomes" id="UP000191055"/>
    </source>
</evidence>
<gene>
    <name evidence="1" type="ORF">SAMN03080601_01878</name>
</gene>
<organism evidence="1 2">
    <name type="scientific">Alkalitalea saponilacus</name>
    <dbReference type="NCBI Taxonomy" id="889453"/>
    <lineage>
        <taxon>Bacteria</taxon>
        <taxon>Pseudomonadati</taxon>
        <taxon>Bacteroidota</taxon>
        <taxon>Bacteroidia</taxon>
        <taxon>Marinilabiliales</taxon>
        <taxon>Marinilabiliaceae</taxon>
        <taxon>Alkalitalea</taxon>
    </lineage>
</organism>